<organism evidence="6 7">
    <name type="scientific">Planosporangium thailandense</name>
    <dbReference type="NCBI Taxonomy" id="765197"/>
    <lineage>
        <taxon>Bacteria</taxon>
        <taxon>Bacillati</taxon>
        <taxon>Actinomycetota</taxon>
        <taxon>Actinomycetes</taxon>
        <taxon>Micromonosporales</taxon>
        <taxon>Micromonosporaceae</taxon>
        <taxon>Planosporangium</taxon>
    </lineage>
</organism>
<reference evidence="6 7" key="1">
    <citation type="submission" date="2020-03" db="EMBL/GenBank/DDBJ databases">
        <title>WGS of the type strain of Planosporangium spp.</title>
        <authorList>
            <person name="Thawai C."/>
        </authorList>
    </citation>
    <scope>NUCLEOTIDE SEQUENCE [LARGE SCALE GENOMIC DNA]</scope>
    <source>
        <strain evidence="6 7">TBRC 5610</strain>
    </source>
</reference>
<keyword evidence="3 5" id="KW-1133">Transmembrane helix</keyword>
<dbReference type="Pfam" id="PF02535">
    <property type="entry name" value="Zip"/>
    <property type="match status" value="1"/>
</dbReference>
<feature type="transmembrane region" description="Helical" evidence="5">
    <location>
        <begin position="35"/>
        <end position="53"/>
    </location>
</feature>
<evidence type="ECO:0000256" key="1">
    <source>
        <dbReference type="ARBA" id="ARBA00004141"/>
    </source>
</evidence>
<dbReference type="PANTHER" id="PTHR11040">
    <property type="entry name" value="ZINC/IRON TRANSPORTER"/>
    <property type="match status" value="1"/>
</dbReference>
<keyword evidence="2 5" id="KW-0812">Transmembrane</keyword>
<feature type="transmembrane region" description="Helical" evidence="5">
    <location>
        <begin position="6"/>
        <end position="23"/>
    </location>
</feature>
<feature type="transmembrane region" description="Helical" evidence="5">
    <location>
        <begin position="208"/>
        <end position="227"/>
    </location>
</feature>
<keyword evidence="4 5" id="KW-0472">Membrane</keyword>
<comment type="caution">
    <text evidence="6">The sequence shown here is derived from an EMBL/GenBank/DDBJ whole genome shotgun (WGS) entry which is preliminary data.</text>
</comment>
<proteinExistence type="predicted"/>
<comment type="subcellular location">
    <subcellularLocation>
        <location evidence="1">Membrane</location>
        <topology evidence="1">Multi-pass membrane protein</topology>
    </subcellularLocation>
</comment>
<feature type="transmembrane region" description="Helical" evidence="5">
    <location>
        <begin position="174"/>
        <end position="196"/>
    </location>
</feature>
<dbReference type="InterPro" id="IPR003689">
    <property type="entry name" value="ZIP"/>
</dbReference>
<keyword evidence="7" id="KW-1185">Reference proteome</keyword>
<evidence type="ECO:0000256" key="5">
    <source>
        <dbReference type="SAM" id="Phobius"/>
    </source>
</evidence>
<name>A0ABX0Y656_9ACTN</name>
<feature type="transmembrane region" description="Helical" evidence="5">
    <location>
        <begin position="146"/>
        <end position="168"/>
    </location>
</feature>
<sequence length="292" mass="29233">MSAAGIALLGAVAGFTIFLGLPVGRLRADAPRLRALLNAAAIGILLFLLWDVLTHAWEPIDDALAKGAYAPAVRNGLVLALGLTAGLAGLVYFDRWIGRRRSRMVAATAVSAAAPVPATVPGAPATAGAAGPAETGTGWRSTGGQLALLIAVGIGLHNFAEGLAIGNSAAKGEIALAVLLIVGFGLHNGTEGFGIVAPMAASGTRPSWGYLGVLGLIGGAPTFLGTLVGQRFTSEPVSVAFLALAAGSILYVVIELLAVARRMAAKEITTWGILAGLAVGFITDAIVTAAGA</sequence>
<dbReference type="RefSeq" id="WP_167928789.1">
    <property type="nucleotide sequence ID" value="NZ_JAATVY010000039.1"/>
</dbReference>
<protein>
    <submittedName>
        <fullName evidence="6">ZIP family metal transporter</fullName>
    </submittedName>
</protein>
<feature type="transmembrane region" description="Helical" evidence="5">
    <location>
        <begin position="239"/>
        <end position="259"/>
    </location>
</feature>
<dbReference type="PANTHER" id="PTHR11040:SF205">
    <property type="entry name" value="ZINC TRANSPORTER ZUPT"/>
    <property type="match status" value="1"/>
</dbReference>
<accession>A0ABX0Y656</accession>
<feature type="transmembrane region" description="Helical" evidence="5">
    <location>
        <begin position="271"/>
        <end position="291"/>
    </location>
</feature>
<dbReference type="Proteomes" id="UP000722989">
    <property type="component" value="Unassembled WGS sequence"/>
</dbReference>
<evidence type="ECO:0000256" key="4">
    <source>
        <dbReference type="ARBA" id="ARBA00023136"/>
    </source>
</evidence>
<evidence type="ECO:0000256" key="2">
    <source>
        <dbReference type="ARBA" id="ARBA00022692"/>
    </source>
</evidence>
<evidence type="ECO:0000256" key="3">
    <source>
        <dbReference type="ARBA" id="ARBA00022989"/>
    </source>
</evidence>
<dbReference type="EMBL" id="JAATVY010000039">
    <property type="protein sequence ID" value="NJC73881.1"/>
    <property type="molecule type" value="Genomic_DNA"/>
</dbReference>
<evidence type="ECO:0000313" key="6">
    <source>
        <dbReference type="EMBL" id="NJC73881.1"/>
    </source>
</evidence>
<feature type="transmembrane region" description="Helical" evidence="5">
    <location>
        <begin position="73"/>
        <end position="93"/>
    </location>
</feature>
<gene>
    <name evidence="6" type="ORF">HC031_29825</name>
</gene>
<evidence type="ECO:0000313" key="7">
    <source>
        <dbReference type="Proteomes" id="UP000722989"/>
    </source>
</evidence>